<keyword evidence="1" id="KW-0812">Transmembrane</keyword>
<evidence type="ECO:0000313" key="2">
    <source>
        <dbReference type="EMBL" id="MFC0473851.1"/>
    </source>
</evidence>
<comment type="caution">
    <text evidence="2">The sequence shown here is derived from an EMBL/GenBank/DDBJ whole genome shotgun (WGS) entry which is preliminary data.</text>
</comment>
<name>A0ABV6KPW5_9BACI</name>
<sequence>MKLESLLKEKILIITIAILVVFSGIFYWAIIRPLAAEKAEKEADLQRIEADTTSYEKVLQSLEPQTMTEAEKQELFQGIPGRPNIEQVIKDIEKTEGETGTSVSTISFQTESDEEAQAEVTTTADGTVEQDQWSTLFPESIYKLLEGRVSEVKEFTVSYNDVQISLNGSDEDINEFVDKLEQLPRVFHIQNVTYSLNSEKGNMDATISARVFYCEAFQQVLE</sequence>
<protein>
    <submittedName>
        <fullName evidence="2">Uncharacterized protein</fullName>
    </submittedName>
</protein>
<dbReference type="Proteomes" id="UP001589738">
    <property type="component" value="Unassembled WGS sequence"/>
</dbReference>
<dbReference type="InterPro" id="IPR014717">
    <property type="entry name" value="Transl_elong_EF1B/ribsomal_bS6"/>
</dbReference>
<dbReference type="RefSeq" id="WP_377057396.1">
    <property type="nucleotide sequence ID" value="NZ_JBHLUU010000005.1"/>
</dbReference>
<gene>
    <name evidence="2" type="ORF">ACFFHF_00640</name>
</gene>
<accession>A0ABV6KPW5</accession>
<evidence type="ECO:0000256" key="1">
    <source>
        <dbReference type="SAM" id="Phobius"/>
    </source>
</evidence>
<keyword evidence="1" id="KW-1133">Transmembrane helix</keyword>
<keyword evidence="3" id="KW-1185">Reference proteome</keyword>
<keyword evidence="1" id="KW-0472">Membrane</keyword>
<feature type="transmembrane region" description="Helical" evidence="1">
    <location>
        <begin position="12"/>
        <end position="31"/>
    </location>
</feature>
<organism evidence="2 3">
    <name type="scientific">Robertmurraya beringensis</name>
    <dbReference type="NCBI Taxonomy" id="641660"/>
    <lineage>
        <taxon>Bacteria</taxon>
        <taxon>Bacillati</taxon>
        <taxon>Bacillota</taxon>
        <taxon>Bacilli</taxon>
        <taxon>Bacillales</taxon>
        <taxon>Bacillaceae</taxon>
        <taxon>Robertmurraya</taxon>
    </lineage>
</organism>
<evidence type="ECO:0000313" key="3">
    <source>
        <dbReference type="Proteomes" id="UP001589738"/>
    </source>
</evidence>
<dbReference type="EMBL" id="JBHLUU010000005">
    <property type="protein sequence ID" value="MFC0473851.1"/>
    <property type="molecule type" value="Genomic_DNA"/>
</dbReference>
<dbReference type="Gene3D" id="3.30.70.60">
    <property type="match status" value="1"/>
</dbReference>
<reference evidence="2 3" key="1">
    <citation type="submission" date="2024-09" db="EMBL/GenBank/DDBJ databases">
        <authorList>
            <person name="Sun Q."/>
            <person name="Mori K."/>
        </authorList>
    </citation>
    <scope>NUCLEOTIDE SEQUENCE [LARGE SCALE GENOMIC DNA]</scope>
    <source>
        <strain evidence="2 3">CGMCC 1.9126</strain>
    </source>
</reference>
<proteinExistence type="predicted"/>